<evidence type="ECO:0000259" key="1">
    <source>
        <dbReference type="Pfam" id="PF11726"/>
    </source>
</evidence>
<keyword evidence="3" id="KW-1185">Reference proteome</keyword>
<evidence type="ECO:0000313" key="2">
    <source>
        <dbReference type="EMBL" id="MBM7038213.1"/>
    </source>
</evidence>
<name>A0ABS2HPS8_9VIBR</name>
<proteinExistence type="predicted"/>
<accession>A0ABS2HPS8</accession>
<dbReference type="EMBL" id="JAFEUM010000009">
    <property type="protein sequence ID" value="MBM7038213.1"/>
    <property type="molecule type" value="Genomic_DNA"/>
</dbReference>
<dbReference type="InterPro" id="IPR057271">
    <property type="entry name" value="YagK_YfjJ_C"/>
</dbReference>
<dbReference type="RefSeq" id="WP_205159683.1">
    <property type="nucleotide sequence ID" value="NZ_JAFEUM010000009.1"/>
</dbReference>
<comment type="caution">
    <text evidence="2">The sequence shown here is derived from an EMBL/GenBank/DDBJ whole genome shotgun (WGS) entry which is preliminary data.</text>
</comment>
<gene>
    <name evidence="2" type="ORF">JQC93_17605</name>
</gene>
<feature type="domain" description="YagK/YfjJ C-terminal" evidence="1">
    <location>
        <begin position="47"/>
        <end position="194"/>
    </location>
</feature>
<reference evidence="2 3" key="1">
    <citation type="submission" date="2021-02" db="EMBL/GenBank/DDBJ databases">
        <authorList>
            <person name="Park J.-S."/>
        </authorList>
    </citation>
    <scope>NUCLEOTIDE SEQUENCE [LARGE SCALE GENOMIC DNA]</scope>
    <source>
        <strain evidence="2 3">188UL20-2</strain>
    </source>
</reference>
<protein>
    <submittedName>
        <fullName evidence="2">Inovirus-type Gp2 protein</fullName>
    </submittedName>
</protein>
<evidence type="ECO:0000313" key="3">
    <source>
        <dbReference type="Proteomes" id="UP000809621"/>
    </source>
</evidence>
<organism evidence="2 3">
    <name type="scientific">Vibrio ulleungensis</name>
    <dbReference type="NCBI Taxonomy" id="2807619"/>
    <lineage>
        <taxon>Bacteria</taxon>
        <taxon>Pseudomonadati</taxon>
        <taxon>Pseudomonadota</taxon>
        <taxon>Gammaproteobacteria</taxon>
        <taxon>Vibrionales</taxon>
        <taxon>Vibrionaceae</taxon>
        <taxon>Vibrio</taxon>
    </lineage>
</organism>
<dbReference type="Proteomes" id="UP000809621">
    <property type="component" value="Unassembled WGS sequence"/>
</dbReference>
<sequence>MTSTLKHKSTQQYCYLNTVWNVYDCAGGLNDTYLDKIFATLHALSEQTIKLFVLRFDLHLPKYTELNTHISDLRDRLYEHIEQNIKSRERNYVVAQKRKALIWAREQISSKAQHYHCALILDGNLFNNPTNILGWIKTIWSKSTNGNVPKIPHPYYNLNTRDMMQRQRVIFRLSYLAKNAGKNTVKGVRYFGSSQHKPSTASTWNPEHCMTSLTDLGNEWLSSKLELTCNVAEPTSVLNKLTLVRTTGICNSLSCAVLINKPHEPIKKWLFPSVARAP</sequence>
<dbReference type="Pfam" id="PF11726">
    <property type="entry name" value="YagK_YfjJ_C"/>
    <property type="match status" value="1"/>
</dbReference>